<dbReference type="AlphaFoldDB" id="U5D2C0"/>
<protein>
    <submittedName>
        <fullName evidence="2">Uncharacterized protein</fullName>
    </submittedName>
</protein>
<evidence type="ECO:0000256" key="1">
    <source>
        <dbReference type="SAM" id="MobiDB-lite"/>
    </source>
</evidence>
<evidence type="ECO:0000313" key="3">
    <source>
        <dbReference type="Proteomes" id="UP000017836"/>
    </source>
</evidence>
<sequence>MLGLPLKRQLKPPPDMFSGEVFRRKATSRRDEFHGERRVGVGPAERGEGAEFMGRCDVM</sequence>
<gene>
    <name evidence="2" type="ORF">AMTR_s00038p00027700</name>
</gene>
<keyword evidence="3" id="KW-1185">Reference proteome</keyword>
<feature type="compositionally biased region" description="Basic and acidic residues" evidence="1">
    <location>
        <begin position="28"/>
        <end position="49"/>
    </location>
</feature>
<feature type="region of interest" description="Disordered" evidence="1">
    <location>
        <begin position="1"/>
        <end position="59"/>
    </location>
</feature>
<proteinExistence type="predicted"/>
<evidence type="ECO:0000313" key="2">
    <source>
        <dbReference type="EMBL" id="ERN14508.1"/>
    </source>
</evidence>
<dbReference type="Gramene" id="ERN14508">
    <property type="protein sequence ID" value="ERN14508"/>
    <property type="gene ID" value="AMTR_s00038p00027700"/>
</dbReference>
<dbReference type="EMBL" id="KI392532">
    <property type="protein sequence ID" value="ERN14508.1"/>
    <property type="molecule type" value="Genomic_DNA"/>
</dbReference>
<name>U5D2C0_AMBTC</name>
<accession>U5D2C0</accession>
<dbReference type="HOGENOM" id="CLU_2963905_0_0_1"/>
<reference evidence="3" key="1">
    <citation type="journal article" date="2013" name="Science">
        <title>The Amborella genome and the evolution of flowering plants.</title>
        <authorList>
            <consortium name="Amborella Genome Project"/>
        </authorList>
    </citation>
    <scope>NUCLEOTIDE SEQUENCE [LARGE SCALE GENOMIC DNA]</scope>
</reference>
<dbReference type="Proteomes" id="UP000017836">
    <property type="component" value="Unassembled WGS sequence"/>
</dbReference>
<organism evidence="2 3">
    <name type="scientific">Amborella trichopoda</name>
    <dbReference type="NCBI Taxonomy" id="13333"/>
    <lineage>
        <taxon>Eukaryota</taxon>
        <taxon>Viridiplantae</taxon>
        <taxon>Streptophyta</taxon>
        <taxon>Embryophyta</taxon>
        <taxon>Tracheophyta</taxon>
        <taxon>Spermatophyta</taxon>
        <taxon>Magnoliopsida</taxon>
        <taxon>Amborellales</taxon>
        <taxon>Amborellaceae</taxon>
        <taxon>Amborella</taxon>
    </lineage>
</organism>